<organism evidence="10 11">
    <name type="scientific">Algivirga pacifica</name>
    <dbReference type="NCBI Taxonomy" id="1162670"/>
    <lineage>
        <taxon>Bacteria</taxon>
        <taxon>Pseudomonadati</taxon>
        <taxon>Bacteroidota</taxon>
        <taxon>Cytophagia</taxon>
        <taxon>Cytophagales</taxon>
        <taxon>Flammeovirgaceae</taxon>
        <taxon>Algivirga</taxon>
    </lineage>
</organism>
<reference evidence="11" key="1">
    <citation type="journal article" date="2019" name="Int. J. Syst. Evol. Microbiol.">
        <title>The Global Catalogue of Microorganisms (GCM) 10K type strain sequencing project: providing services to taxonomists for standard genome sequencing and annotation.</title>
        <authorList>
            <consortium name="The Broad Institute Genomics Platform"/>
            <consortium name="The Broad Institute Genome Sequencing Center for Infectious Disease"/>
            <person name="Wu L."/>
            <person name="Ma J."/>
        </authorList>
    </citation>
    <scope>NUCLEOTIDE SEQUENCE [LARGE SCALE GENOMIC DNA]</scope>
    <source>
        <strain evidence="11">JCM 18326</strain>
    </source>
</reference>
<comment type="caution">
    <text evidence="10">The sequence shown here is derived from an EMBL/GenBank/DDBJ whole genome shotgun (WGS) entry which is preliminary data.</text>
</comment>
<dbReference type="Pfam" id="PF16491">
    <property type="entry name" value="Peptidase_M48_N"/>
    <property type="match status" value="1"/>
</dbReference>
<evidence type="ECO:0000256" key="3">
    <source>
        <dbReference type="ARBA" id="ARBA00022801"/>
    </source>
</evidence>
<evidence type="ECO:0000256" key="1">
    <source>
        <dbReference type="ARBA" id="ARBA00022670"/>
    </source>
</evidence>
<keyword evidence="2" id="KW-0479">Metal-binding</keyword>
<dbReference type="PANTHER" id="PTHR10120">
    <property type="entry name" value="CAAX PRENYL PROTEASE 1"/>
    <property type="match status" value="1"/>
</dbReference>
<keyword evidence="3 6" id="KW-0378">Hydrolase</keyword>
<feature type="transmembrane region" description="Helical" evidence="7">
    <location>
        <begin position="61"/>
        <end position="84"/>
    </location>
</feature>
<dbReference type="InterPro" id="IPR027057">
    <property type="entry name" value="CAXX_Prtase_1"/>
</dbReference>
<evidence type="ECO:0000256" key="5">
    <source>
        <dbReference type="ARBA" id="ARBA00023049"/>
    </source>
</evidence>
<evidence type="ECO:0000313" key="10">
    <source>
        <dbReference type="EMBL" id="GAA4828485.1"/>
    </source>
</evidence>
<feature type="domain" description="Peptidase M48" evidence="8">
    <location>
        <begin position="205"/>
        <end position="409"/>
    </location>
</feature>
<gene>
    <name evidence="10" type="ORF">GCM10023331_11920</name>
</gene>
<evidence type="ECO:0000256" key="6">
    <source>
        <dbReference type="RuleBase" id="RU003983"/>
    </source>
</evidence>
<name>A0ABP9D4A4_9BACT</name>
<evidence type="ECO:0000256" key="4">
    <source>
        <dbReference type="ARBA" id="ARBA00022833"/>
    </source>
</evidence>
<dbReference type="Proteomes" id="UP001500298">
    <property type="component" value="Unassembled WGS sequence"/>
</dbReference>
<proteinExistence type="inferred from homology"/>
<comment type="cofactor">
    <cofactor evidence="6">
        <name>Zn(2+)</name>
        <dbReference type="ChEBI" id="CHEBI:29105"/>
    </cofactor>
    <text evidence="6">Binds 1 zinc ion per subunit.</text>
</comment>
<evidence type="ECO:0000256" key="2">
    <source>
        <dbReference type="ARBA" id="ARBA00022723"/>
    </source>
</evidence>
<feature type="transmembrane region" description="Helical" evidence="7">
    <location>
        <begin position="6"/>
        <end position="23"/>
    </location>
</feature>
<dbReference type="InterPro" id="IPR032456">
    <property type="entry name" value="Peptidase_M48_N"/>
</dbReference>
<accession>A0ABP9D4A4</accession>
<keyword evidence="1 6" id="KW-0645">Protease</keyword>
<evidence type="ECO:0000313" key="11">
    <source>
        <dbReference type="Proteomes" id="UP001500298"/>
    </source>
</evidence>
<dbReference type="Pfam" id="PF01435">
    <property type="entry name" value="Peptidase_M48"/>
    <property type="match status" value="1"/>
</dbReference>
<feature type="transmembrane region" description="Helical" evidence="7">
    <location>
        <begin position="147"/>
        <end position="166"/>
    </location>
</feature>
<keyword evidence="4 6" id="KW-0862">Zinc</keyword>
<keyword evidence="5 6" id="KW-0482">Metalloprotease</keyword>
<comment type="similarity">
    <text evidence="6">Belongs to the peptidase M48 family.</text>
</comment>
<sequence>MEQILLYAIIAIVTAEFLLERILSHLNGRHMKQPLPEKLKGIYEEDKYEKSQAYAAVKTRFGLWSSLVGYLFTMGMLLFGGYGWVDQIISGITTDITLQALLFFGVITLLSDVISIPFELYNVFVIEEKFGFNKMTIGTYLGDKIKGWILGALVGGALLSAFIWFYQTNPAYFWAYGWAIFMGFALLMTMFYTNLIVPLFNKLTPLEDGELRSAIETYAAGVDFPLKNIMVVDGSKRSTKANAYFSGLGSSKNIVLYDTLIEKLSKEEIVAVLAHEVGHYKKKHTLQNIFITGINMLITLYLLSLVIDMEALSIALGGREHKFHLGLLAFSLLYSPLSILTNLLMYVFSRKNEYEADEYATRTSSGIDLIAALKKLTVDSLSNLTPHPAYVFFHYSHPPLLKRMEAMENVQQTIEKGV</sequence>
<dbReference type="CDD" id="cd07343">
    <property type="entry name" value="M48A_Zmpste24p_like"/>
    <property type="match status" value="1"/>
</dbReference>
<feature type="domain" description="CAAX prenyl protease 1 N-terminal" evidence="9">
    <location>
        <begin position="30"/>
        <end position="202"/>
    </location>
</feature>
<evidence type="ECO:0000259" key="8">
    <source>
        <dbReference type="Pfam" id="PF01435"/>
    </source>
</evidence>
<feature type="transmembrane region" description="Helical" evidence="7">
    <location>
        <begin position="327"/>
        <end position="348"/>
    </location>
</feature>
<dbReference type="Gene3D" id="3.30.2010.10">
    <property type="entry name" value="Metalloproteases ('zincins'), catalytic domain"/>
    <property type="match status" value="1"/>
</dbReference>
<keyword evidence="7" id="KW-0812">Transmembrane</keyword>
<keyword evidence="11" id="KW-1185">Reference proteome</keyword>
<dbReference type="InterPro" id="IPR001915">
    <property type="entry name" value="Peptidase_M48"/>
</dbReference>
<evidence type="ECO:0000259" key="9">
    <source>
        <dbReference type="Pfam" id="PF16491"/>
    </source>
</evidence>
<evidence type="ECO:0000256" key="7">
    <source>
        <dbReference type="SAM" id="Phobius"/>
    </source>
</evidence>
<feature type="transmembrane region" description="Helical" evidence="7">
    <location>
        <begin position="172"/>
        <end position="192"/>
    </location>
</feature>
<feature type="transmembrane region" description="Helical" evidence="7">
    <location>
        <begin position="96"/>
        <end position="126"/>
    </location>
</feature>
<feature type="transmembrane region" description="Helical" evidence="7">
    <location>
        <begin position="289"/>
        <end position="307"/>
    </location>
</feature>
<keyword evidence="7" id="KW-0472">Membrane</keyword>
<dbReference type="RefSeq" id="WP_345370043.1">
    <property type="nucleotide sequence ID" value="NZ_BAABJX010000020.1"/>
</dbReference>
<dbReference type="EMBL" id="BAABJX010000020">
    <property type="protein sequence ID" value="GAA4828485.1"/>
    <property type="molecule type" value="Genomic_DNA"/>
</dbReference>
<keyword evidence="7" id="KW-1133">Transmembrane helix</keyword>
<protein>
    <submittedName>
        <fullName evidence="10">M48 family metallopeptidase</fullName>
    </submittedName>
</protein>